<name>A0ABD5YD39_9EURY</name>
<dbReference type="PANTHER" id="PTHR10579">
    <property type="entry name" value="CALCIUM-ACTIVATED CHLORIDE CHANNEL REGULATOR"/>
    <property type="match status" value="1"/>
</dbReference>
<dbReference type="InterPro" id="IPR036465">
    <property type="entry name" value="vWFA_dom_sf"/>
</dbReference>
<evidence type="ECO:0000259" key="2">
    <source>
        <dbReference type="PROSITE" id="PS50234"/>
    </source>
</evidence>
<keyword evidence="4" id="KW-1185">Reference proteome</keyword>
<reference evidence="3 4" key="1">
    <citation type="journal article" date="2019" name="Int. J. Syst. Evol. Microbiol.">
        <title>The Global Catalogue of Microorganisms (GCM) 10K type strain sequencing project: providing services to taxonomists for standard genome sequencing and annotation.</title>
        <authorList>
            <consortium name="The Broad Institute Genomics Platform"/>
            <consortium name="The Broad Institute Genome Sequencing Center for Infectious Disease"/>
            <person name="Wu L."/>
            <person name="Ma J."/>
        </authorList>
    </citation>
    <scope>NUCLEOTIDE SEQUENCE [LARGE SCALE GENOMIC DNA]</scope>
    <source>
        <strain evidence="3 4">XZYJT29</strain>
    </source>
</reference>
<organism evidence="3 4">
    <name type="scientific">Halosimplex aquaticum</name>
    <dbReference type="NCBI Taxonomy" id="3026162"/>
    <lineage>
        <taxon>Archaea</taxon>
        <taxon>Methanobacteriati</taxon>
        <taxon>Methanobacteriota</taxon>
        <taxon>Stenosarchaea group</taxon>
        <taxon>Halobacteria</taxon>
        <taxon>Halobacteriales</taxon>
        <taxon>Haloarculaceae</taxon>
        <taxon>Halosimplex</taxon>
    </lineage>
</organism>
<protein>
    <submittedName>
        <fullName evidence="3">VWA domain-containing protein</fullName>
    </submittedName>
</protein>
<dbReference type="AlphaFoldDB" id="A0ABD5YD39"/>
<dbReference type="Proteomes" id="UP001596432">
    <property type="component" value="Unassembled WGS sequence"/>
</dbReference>
<evidence type="ECO:0000256" key="1">
    <source>
        <dbReference type="SAM" id="MobiDB-lite"/>
    </source>
</evidence>
<dbReference type="GeneID" id="78822574"/>
<feature type="compositionally biased region" description="Basic and acidic residues" evidence="1">
    <location>
        <begin position="379"/>
        <end position="397"/>
    </location>
</feature>
<evidence type="ECO:0000313" key="3">
    <source>
        <dbReference type="EMBL" id="MFC7142239.1"/>
    </source>
</evidence>
<comment type="caution">
    <text evidence="3">The sequence shown here is derived from an EMBL/GenBank/DDBJ whole genome shotgun (WGS) entry which is preliminary data.</text>
</comment>
<dbReference type="PANTHER" id="PTHR10579:SF43">
    <property type="entry name" value="ZINC FINGER (C3HC4-TYPE RING FINGER) FAMILY PROTEIN"/>
    <property type="match status" value="1"/>
</dbReference>
<dbReference type="SUPFAM" id="SSF53300">
    <property type="entry name" value="vWA-like"/>
    <property type="match status" value="1"/>
</dbReference>
<sequence length="397" mass="42821">MVAIETDVNRPYVPADGTTLTATVDVEPGAQAGSGVSERHIVLCLDTSGSMDGAKIDQAREGASWVFGLLEPDDYVGIVAFDSEASVVMRPTQWRETSREAAMSRVDDLGAGGGTDMYDGLDSARTALDSLGYRPETDDAVRRILLLSDGKDNSHEPGDFRELAKDIDDSGIRILSAGIGSDYDEETIRTLGTTARGEWTHLESPGDIESFFGAAVEQAQSVVATDASLGLDAAPGVEVSEVYRALPQAQEVDVNWRGNAARVPLPDLAERESQRVVLKVHAPAREELGEETLVDVTLTASGREATDRIAAEYTDDNAKLAEHNESVSLDHRQTVVRTELGKGNVAEAETQVEKMTRIHGADTAVVEEAKRQTRLVSEGGREERNDATRIVDDSRIE</sequence>
<evidence type="ECO:0000313" key="4">
    <source>
        <dbReference type="Proteomes" id="UP001596432"/>
    </source>
</evidence>
<accession>A0ABD5YD39</accession>
<dbReference type="RefSeq" id="WP_274323308.1">
    <property type="nucleotide sequence ID" value="NZ_CP118158.1"/>
</dbReference>
<dbReference type="EMBL" id="JBHTAS010000001">
    <property type="protein sequence ID" value="MFC7142239.1"/>
    <property type="molecule type" value="Genomic_DNA"/>
</dbReference>
<dbReference type="SMART" id="SM00327">
    <property type="entry name" value="VWA"/>
    <property type="match status" value="1"/>
</dbReference>
<gene>
    <name evidence="3" type="ORF">ACFQMA_20670</name>
</gene>
<feature type="region of interest" description="Disordered" evidence="1">
    <location>
        <begin position="370"/>
        <end position="397"/>
    </location>
</feature>
<dbReference type="InterPro" id="IPR051266">
    <property type="entry name" value="CLCR"/>
</dbReference>
<dbReference type="InterPro" id="IPR002035">
    <property type="entry name" value="VWF_A"/>
</dbReference>
<dbReference type="PROSITE" id="PS50234">
    <property type="entry name" value="VWFA"/>
    <property type="match status" value="1"/>
</dbReference>
<feature type="domain" description="VWFA" evidence="2">
    <location>
        <begin position="40"/>
        <end position="223"/>
    </location>
</feature>
<proteinExistence type="predicted"/>
<dbReference type="Pfam" id="PF00092">
    <property type="entry name" value="VWA"/>
    <property type="match status" value="1"/>
</dbReference>
<dbReference type="Gene3D" id="3.40.50.410">
    <property type="entry name" value="von Willebrand factor, type A domain"/>
    <property type="match status" value="1"/>
</dbReference>